<proteinExistence type="predicted"/>
<name>A0ABN4IKW8_THEA5</name>
<reference evidence="3" key="1">
    <citation type="journal article" date="2015" name="PLoS ONE">
        <title>Complete Genome Sequence of Thermus aquaticus Y51MC23.</title>
        <authorList>
            <person name="Brumm P.J."/>
            <person name="Monsma S."/>
            <person name="Keough B."/>
            <person name="Jasinovica S."/>
            <person name="Ferguson E."/>
            <person name="Schoenfeld T."/>
            <person name="Lodes M."/>
            <person name="Mead D.A."/>
        </authorList>
    </citation>
    <scope>NUCLEOTIDE SEQUENCE [LARGE SCALE GENOMIC DNA]</scope>
    <source>
        <strain evidence="3">BAA-2747 / Y51MC23</strain>
    </source>
</reference>
<accession>A0ABN4IKW8</accession>
<organism evidence="2 3">
    <name type="scientific">Thermus aquaticus (strain ATCC BAA-2747 / Y51MC23)</name>
    <dbReference type="NCBI Taxonomy" id="498848"/>
    <lineage>
        <taxon>Bacteria</taxon>
        <taxon>Thermotogati</taxon>
        <taxon>Deinococcota</taxon>
        <taxon>Deinococci</taxon>
        <taxon>Thermales</taxon>
        <taxon>Thermaceae</taxon>
        <taxon>Thermus</taxon>
    </lineage>
</organism>
<protein>
    <submittedName>
        <fullName evidence="2">Baseplate J family protein</fullName>
    </submittedName>
</protein>
<evidence type="ECO:0000313" key="3">
    <source>
        <dbReference type="Proteomes" id="UP000058660"/>
    </source>
</evidence>
<dbReference type="Pfam" id="PF26078">
    <property type="entry name" value="Baseplate_J_M"/>
    <property type="match status" value="1"/>
</dbReference>
<dbReference type="PANTHER" id="PTHR37829:SF3">
    <property type="entry name" value="PROTEIN JAYE-RELATED"/>
    <property type="match status" value="1"/>
</dbReference>
<sequence length="345" mass="37580">MAELIPPLPDLEEEVARLVALLPEGFPVRDPDAFSAFGTYLRLAAQAALEARAFTRELVPQLFVVTATGAWLDEHAKGLGLARKEARGARLRCRVLASAPGTFPPGALLVVGELRYRAEGPFAPNVLVEVWSEGVGSRYNLPPGTRLLPVTVVGGLEALEVEEVLEPGLDRETDEELRARLILAWPALGRGSTYHAYVSWALEDPEVRKVQVIDDHPRGQGTVDVVIAPARGLPSPELLARVQRVVDERRPLTVNALVRSPSPRPLDLALRLHRLPGSPSLEAWRGFALDFLNGLNIGETFWPSRLMDHLHDRGGLEAVEVLAPAGPVAVARDELIVPGEVTVYE</sequence>
<dbReference type="RefSeq" id="WP_003048463.1">
    <property type="nucleotide sequence ID" value="NZ_CP010822.1"/>
</dbReference>
<gene>
    <name evidence="2" type="ORF">TO73_1174</name>
</gene>
<evidence type="ECO:0000313" key="2">
    <source>
        <dbReference type="EMBL" id="ALJ91018.1"/>
    </source>
</evidence>
<dbReference type="Proteomes" id="UP000058660">
    <property type="component" value="Chromosome"/>
</dbReference>
<dbReference type="PANTHER" id="PTHR37829">
    <property type="entry name" value="PHAGE-LIKE ELEMENT PBSX PROTEIN XKDT"/>
    <property type="match status" value="1"/>
</dbReference>
<dbReference type="InterPro" id="IPR058531">
    <property type="entry name" value="Baseplate_J_M"/>
</dbReference>
<dbReference type="EMBL" id="CP010822">
    <property type="protein sequence ID" value="ALJ91018.1"/>
    <property type="molecule type" value="Genomic_DNA"/>
</dbReference>
<keyword evidence="3" id="KW-1185">Reference proteome</keyword>
<dbReference type="InterPro" id="IPR052399">
    <property type="entry name" value="Phage_Baseplate_Assmbl_Protein"/>
</dbReference>
<feature type="domain" description="Baseplate J-like central" evidence="1">
    <location>
        <begin position="190"/>
        <end position="258"/>
    </location>
</feature>
<evidence type="ECO:0000259" key="1">
    <source>
        <dbReference type="Pfam" id="PF26078"/>
    </source>
</evidence>